<evidence type="ECO:0000313" key="2">
    <source>
        <dbReference type="EMBL" id="GAU94624.1"/>
    </source>
</evidence>
<dbReference type="EMBL" id="BDGG01000002">
    <property type="protein sequence ID" value="GAU94624.1"/>
    <property type="molecule type" value="Genomic_DNA"/>
</dbReference>
<feature type="region of interest" description="Disordered" evidence="1">
    <location>
        <begin position="1"/>
        <end position="28"/>
    </location>
</feature>
<feature type="compositionally biased region" description="Basic and acidic residues" evidence="1">
    <location>
        <begin position="18"/>
        <end position="28"/>
    </location>
</feature>
<gene>
    <name evidence="2" type="primary">RvY_06362</name>
    <name evidence="2" type="synonym">RvY_06362.3</name>
    <name evidence="2" type="ORF">RvY_06362-3</name>
</gene>
<organism evidence="2 3">
    <name type="scientific">Ramazzottius varieornatus</name>
    <name type="common">Water bear</name>
    <name type="synonym">Tardigrade</name>
    <dbReference type="NCBI Taxonomy" id="947166"/>
    <lineage>
        <taxon>Eukaryota</taxon>
        <taxon>Metazoa</taxon>
        <taxon>Ecdysozoa</taxon>
        <taxon>Tardigrada</taxon>
        <taxon>Eutardigrada</taxon>
        <taxon>Parachela</taxon>
        <taxon>Hypsibioidea</taxon>
        <taxon>Ramazzottiidae</taxon>
        <taxon>Ramazzottius</taxon>
    </lineage>
</organism>
<evidence type="ECO:0000313" key="3">
    <source>
        <dbReference type="Proteomes" id="UP000186922"/>
    </source>
</evidence>
<dbReference type="AlphaFoldDB" id="A0A1D1UY96"/>
<dbReference type="Proteomes" id="UP000186922">
    <property type="component" value="Unassembled WGS sequence"/>
</dbReference>
<sequence length="66" mass="7635">MTHSFRSPNLHRPRHRRPYYDSGKKSLSDNEGCILAVNTILTTITEQFDHLSKSRSVFIVLYASKL</sequence>
<comment type="caution">
    <text evidence="2">The sequence shown here is derived from an EMBL/GenBank/DDBJ whole genome shotgun (WGS) entry which is preliminary data.</text>
</comment>
<keyword evidence="3" id="KW-1185">Reference proteome</keyword>
<name>A0A1D1UY96_RAMVA</name>
<proteinExistence type="predicted"/>
<evidence type="ECO:0000256" key="1">
    <source>
        <dbReference type="SAM" id="MobiDB-lite"/>
    </source>
</evidence>
<protein>
    <submittedName>
        <fullName evidence="2">Uncharacterized protein</fullName>
    </submittedName>
</protein>
<accession>A0A1D1UY96</accession>
<reference evidence="2 3" key="1">
    <citation type="journal article" date="2016" name="Nat. Commun.">
        <title>Extremotolerant tardigrade genome and improved radiotolerance of human cultured cells by tardigrade-unique protein.</title>
        <authorList>
            <person name="Hashimoto T."/>
            <person name="Horikawa D.D."/>
            <person name="Saito Y."/>
            <person name="Kuwahara H."/>
            <person name="Kozuka-Hata H."/>
            <person name="Shin-I T."/>
            <person name="Minakuchi Y."/>
            <person name="Ohishi K."/>
            <person name="Motoyama A."/>
            <person name="Aizu T."/>
            <person name="Enomoto A."/>
            <person name="Kondo K."/>
            <person name="Tanaka S."/>
            <person name="Hara Y."/>
            <person name="Koshikawa S."/>
            <person name="Sagara H."/>
            <person name="Miura T."/>
            <person name="Yokobori S."/>
            <person name="Miyagawa K."/>
            <person name="Suzuki Y."/>
            <person name="Kubo T."/>
            <person name="Oyama M."/>
            <person name="Kohara Y."/>
            <person name="Fujiyama A."/>
            <person name="Arakawa K."/>
            <person name="Katayama T."/>
            <person name="Toyoda A."/>
            <person name="Kunieda T."/>
        </authorList>
    </citation>
    <scope>NUCLEOTIDE SEQUENCE [LARGE SCALE GENOMIC DNA]</scope>
    <source>
        <strain evidence="2 3">YOKOZUNA-1</strain>
    </source>
</reference>